<accession>A0A9P3UJE6</accession>
<evidence type="ECO:0000313" key="2">
    <source>
        <dbReference type="Proteomes" id="UP001063166"/>
    </source>
</evidence>
<organism evidence="1 2">
    <name type="scientific">Lyophyllum shimeji</name>
    <name type="common">Hon-shimeji</name>
    <name type="synonym">Tricholoma shimeji</name>
    <dbReference type="NCBI Taxonomy" id="47721"/>
    <lineage>
        <taxon>Eukaryota</taxon>
        <taxon>Fungi</taxon>
        <taxon>Dikarya</taxon>
        <taxon>Basidiomycota</taxon>
        <taxon>Agaricomycotina</taxon>
        <taxon>Agaricomycetes</taxon>
        <taxon>Agaricomycetidae</taxon>
        <taxon>Agaricales</taxon>
        <taxon>Tricholomatineae</taxon>
        <taxon>Lyophyllaceae</taxon>
        <taxon>Lyophyllum</taxon>
    </lineage>
</organism>
<keyword evidence="2" id="KW-1185">Reference proteome</keyword>
<gene>
    <name evidence="1" type="ORF">LshimejAT787_0211830</name>
</gene>
<reference evidence="1" key="1">
    <citation type="submission" date="2022-07" db="EMBL/GenBank/DDBJ databases">
        <title>The genome of Lyophyllum shimeji provides insight into the initial evolution of ectomycorrhizal fungal genome.</title>
        <authorList>
            <person name="Kobayashi Y."/>
            <person name="Shibata T."/>
            <person name="Hirakawa H."/>
            <person name="Shigenobu S."/>
            <person name="Nishiyama T."/>
            <person name="Yamada A."/>
            <person name="Hasebe M."/>
            <person name="Kawaguchi M."/>
        </authorList>
    </citation>
    <scope>NUCLEOTIDE SEQUENCE</scope>
    <source>
        <strain evidence="1">AT787</strain>
    </source>
</reference>
<dbReference type="Proteomes" id="UP001063166">
    <property type="component" value="Unassembled WGS sequence"/>
</dbReference>
<sequence length="106" mass="11922">MYKEGLAIAGGFACRWIGIMRISGRRENERLTCTSFGRRKFCSAFILHAVILINFETSKMFKKERTAKNIEAGIHIQAAMLEIPGIFESVELDIEEDEGCSSNFIG</sequence>
<comment type="caution">
    <text evidence="1">The sequence shown here is derived from an EMBL/GenBank/DDBJ whole genome shotgun (WGS) entry which is preliminary data.</text>
</comment>
<name>A0A9P3UJE6_LYOSH</name>
<dbReference type="EMBL" id="BRPK01000002">
    <property type="protein sequence ID" value="GLB35618.1"/>
    <property type="molecule type" value="Genomic_DNA"/>
</dbReference>
<protein>
    <submittedName>
        <fullName evidence="1">Uncharacterized protein</fullName>
    </submittedName>
</protein>
<dbReference type="AlphaFoldDB" id="A0A9P3UJE6"/>
<proteinExistence type="predicted"/>
<evidence type="ECO:0000313" key="1">
    <source>
        <dbReference type="EMBL" id="GLB35618.1"/>
    </source>
</evidence>